<feature type="region of interest" description="Disordered" evidence="1">
    <location>
        <begin position="713"/>
        <end position="751"/>
    </location>
</feature>
<feature type="compositionally biased region" description="Gly residues" evidence="1">
    <location>
        <begin position="639"/>
        <end position="656"/>
    </location>
</feature>
<reference evidence="3 4" key="1">
    <citation type="journal article" date="2020" name="Elife">
        <title>Loss of centromere function drives karyotype evolution in closely related Malassezia species.</title>
        <authorList>
            <person name="Sankaranarayanan S.R."/>
            <person name="Ianiri G."/>
            <person name="Coelho M.A."/>
            <person name="Reza M.H."/>
            <person name="Thimmappa B.C."/>
            <person name="Ganguly P."/>
            <person name="Vadnala R.N."/>
            <person name="Sun S."/>
            <person name="Siddharthan R."/>
            <person name="Tellgren-Roth C."/>
            <person name="Dawson T.L."/>
            <person name="Heitman J."/>
            <person name="Sanyal K."/>
        </authorList>
    </citation>
    <scope>NUCLEOTIDE SEQUENCE [LARGE SCALE GENOMIC DNA]</scope>
    <source>
        <strain evidence="3">CBS14141</strain>
    </source>
</reference>
<evidence type="ECO:0000256" key="1">
    <source>
        <dbReference type="SAM" id="MobiDB-lite"/>
    </source>
</evidence>
<dbReference type="InterPro" id="IPR000873">
    <property type="entry name" value="AMP-dep_synth/lig_dom"/>
</dbReference>
<dbReference type="InterPro" id="IPR020845">
    <property type="entry name" value="AMP-binding_CS"/>
</dbReference>
<evidence type="ECO:0000313" key="3">
    <source>
        <dbReference type="EMBL" id="WFD49074.1"/>
    </source>
</evidence>
<feature type="compositionally biased region" description="Low complexity" evidence="1">
    <location>
        <begin position="668"/>
        <end position="690"/>
    </location>
</feature>
<dbReference type="Proteomes" id="UP000818624">
    <property type="component" value="Chromosome 4"/>
</dbReference>
<sequence length="806" mass="87668">MDEIDERIRRDPACPYTMKRRTSGRPGFQLEHPFLNLGHFWLQQSEQFVDNDYVISETRRATFRDVRRASVVLAYALHVRYNIQRGDRVAIVSRNTIEFVTVFWALHLLGAVPAAVNAFQRADMVAACINMVGARMAFLDEGAWAQLTPHLNALFRGTAYPDKDPAQPALRYAIVIGEREAHPLRAYDERPWVDGERVDCRVHDWDEVMQLYHSYRGAAPPPVHTIGLDDHALILFTSGTTSVPKPVISTQDQVISSPLVSTWYILRGIVELLGSIPPADMLPRRRTLCTVPLFHVMGLESVLMSSTLYGDAFALLHKYTLPAAIAMIQREQITNLLSVGFMVQEILRSDADLPSLSGFFVGGATSSERLPDDAQKRGVATGGNGYGLTETNSGVLVNVGAGYVAAPASIGVPAPMVEVRILDPATGEFLPAGQPGELLIRAPNVAKGYYGRREATRAAFRNDGFFCTGDIAVQRADGAVFIVDRRTLPTLTQSRTSSSARARTSAARWSSRRCSATTACTTVRSWRSRTQTSASASRRCVWCGRARGACRRASWCRRRRRRCPRTRCPSTCGCVRSRCRATRPARCSRRSCATRCARASTPSAGAACCSGTARRGCSHVIAKNDDARGRSERTTGRVAGTGGRACGARRGGGAGGARARAAHDAAGARDAAAGDARRTQAAPPAGEPCAGARRVPVCQGRVHQDLHDEAQEAELGDPQDGACAPVERAHGHGVHPRRGAQPAGAQRGADARRACAGRARCALPAGAWRARLWRSGGPHHVAVQVWWYVRRRARRLTAAKRPKAPL</sequence>
<feature type="domain" description="AMP-dependent synthetase/ligase" evidence="2">
    <location>
        <begin position="43"/>
        <end position="450"/>
    </location>
</feature>
<feature type="region of interest" description="Disordered" evidence="1">
    <location>
        <begin position="628"/>
        <end position="690"/>
    </location>
</feature>
<dbReference type="PANTHER" id="PTHR24096">
    <property type="entry name" value="LONG-CHAIN-FATTY-ACID--COA LIGASE"/>
    <property type="match status" value="1"/>
</dbReference>
<dbReference type="PANTHER" id="PTHR24096:SF393">
    <property type="entry name" value="LIGASE, PUTATIVE-RELATED"/>
    <property type="match status" value="1"/>
</dbReference>
<organism evidence="3 4">
    <name type="scientific">Malassezia furfur</name>
    <name type="common">Pityriasis versicolor infection agent</name>
    <name type="synonym">Pityrosporum furfur</name>
    <dbReference type="NCBI Taxonomy" id="55194"/>
    <lineage>
        <taxon>Eukaryota</taxon>
        <taxon>Fungi</taxon>
        <taxon>Dikarya</taxon>
        <taxon>Basidiomycota</taxon>
        <taxon>Ustilaginomycotina</taxon>
        <taxon>Malasseziomycetes</taxon>
        <taxon>Malasseziales</taxon>
        <taxon>Malasseziaceae</taxon>
        <taxon>Malassezia</taxon>
    </lineage>
</organism>
<dbReference type="Pfam" id="PF00501">
    <property type="entry name" value="AMP-binding"/>
    <property type="match status" value="1"/>
</dbReference>
<accession>A0ABY8EVU4</accession>
<dbReference type="EMBL" id="CP046237">
    <property type="protein sequence ID" value="WFD49074.1"/>
    <property type="molecule type" value="Genomic_DNA"/>
</dbReference>
<name>A0ABY8EVU4_MALFU</name>
<dbReference type="Gene3D" id="3.40.50.12780">
    <property type="entry name" value="N-terminal domain of ligase-like"/>
    <property type="match status" value="1"/>
</dbReference>
<dbReference type="SUPFAM" id="SSF56801">
    <property type="entry name" value="Acetyl-CoA synthetase-like"/>
    <property type="match status" value="1"/>
</dbReference>
<keyword evidence="4" id="KW-1185">Reference proteome</keyword>
<protein>
    <recommendedName>
        <fullName evidence="2">AMP-dependent synthetase/ligase domain-containing protein</fullName>
    </recommendedName>
</protein>
<dbReference type="InterPro" id="IPR042099">
    <property type="entry name" value="ANL_N_sf"/>
</dbReference>
<feature type="compositionally biased region" description="Low complexity" evidence="1">
    <location>
        <begin position="739"/>
        <end position="751"/>
    </location>
</feature>
<gene>
    <name evidence="3" type="ORF">GLX27_003752</name>
</gene>
<proteinExistence type="predicted"/>
<evidence type="ECO:0000259" key="2">
    <source>
        <dbReference type="Pfam" id="PF00501"/>
    </source>
</evidence>
<dbReference type="PROSITE" id="PS00455">
    <property type="entry name" value="AMP_BINDING"/>
    <property type="match status" value="1"/>
</dbReference>
<evidence type="ECO:0000313" key="4">
    <source>
        <dbReference type="Proteomes" id="UP000818624"/>
    </source>
</evidence>